<reference evidence="1" key="1">
    <citation type="submission" date="2018-05" db="EMBL/GenBank/DDBJ databases">
        <authorList>
            <person name="Lanie J.A."/>
            <person name="Ng W.-L."/>
            <person name="Kazmierczak K.M."/>
            <person name="Andrzejewski T.M."/>
            <person name="Davidsen T.M."/>
            <person name="Wayne K.J."/>
            <person name="Tettelin H."/>
            <person name="Glass J.I."/>
            <person name="Rusch D."/>
            <person name="Podicherti R."/>
            <person name="Tsui H.-C.T."/>
            <person name="Winkler M.E."/>
        </authorList>
    </citation>
    <scope>NUCLEOTIDE SEQUENCE</scope>
</reference>
<dbReference type="InterPro" id="IPR005583">
    <property type="entry name" value="YaaA"/>
</dbReference>
<gene>
    <name evidence="1" type="ORF">METZ01_LOCUS103716</name>
</gene>
<dbReference type="GO" id="GO:0033194">
    <property type="term" value="P:response to hydroperoxide"/>
    <property type="evidence" value="ECO:0007669"/>
    <property type="project" value="TreeGrafter"/>
</dbReference>
<dbReference type="EMBL" id="UINC01011535">
    <property type="protein sequence ID" value="SVA50862.1"/>
    <property type="molecule type" value="Genomic_DNA"/>
</dbReference>
<organism evidence="1">
    <name type="scientific">marine metagenome</name>
    <dbReference type="NCBI Taxonomy" id="408172"/>
    <lineage>
        <taxon>unclassified sequences</taxon>
        <taxon>metagenomes</taxon>
        <taxon>ecological metagenomes</taxon>
    </lineage>
</organism>
<dbReference type="NCBIfam" id="NF002542">
    <property type="entry name" value="PRK02101.1-3"/>
    <property type="match status" value="1"/>
</dbReference>
<dbReference type="GO" id="GO:0005829">
    <property type="term" value="C:cytosol"/>
    <property type="evidence" value="ECO:0007669"/>
    <property type="project" value="TreeGrafter"/>
</dbReference>
<dbReference type="PANTHER" id="PTHR30283">
    <property type="entry name" value="PEROXIDE STRESS RESPONSE PROTEIN YAAA"/>
    <property type="match status" value="1"/>
</dbReference>
<name>A0A381WEH5_9ZZZZ</name>
<dbReference type="Pfam" id="PF03883">
    <property type="entry name" value="H2O2_YaaD"/>
    <property type="match status" value="1"/>
</dbReference>
<dbReference type="AlphaFoldDB" id="A0A381WEH5"/>
<dbReference type="PANTHER" id="PTHR30283:SF4">
    <property type="entry name" value="PEROXIDE STRESS RESISTANCE PROTEIN YAAA"/>
    <property type="match status" value="1"/>
</dbReference>
<accession>A0A381WEH5</accession>
<proteinExistence type="inferred from homology"/>
<evidence type="ECO:0000313" key="1">
    <source>
        <dbReference type="EMBL" id="SVA50862.1"/>
    </source>
</evidence>
<protein>
    <submittedName>
        <fullName evidence="1">Uncharacterized protein</fullName>
    </submittedName>
</protein>
<sequence length="257" mass="29313">MITVLSPAKKLSKECNAHDFVSTLPEFLDDSKELVTILKKSQPGDLQNLMGISENLSILNWERYQNWKLPFNKSQSRQAVFTFQGDTYTGLNVDTLNDKEVSFAQDHTRILSGLYGVLKPLDLMMPYRLEMGTQLKNKLGKSLYEFWSNKLSSSLSSELKNHKEKIIINCASVEYFKSIDNQELNASVITPIFKDIKNGKPKIISFYAKKARGMMARYIIKNQINSPDDIIKFNLDGYSYNSNLSSQLEPVFTRAQA</sequence>
<dbReference type="HAMAP" id="MF_00652">
    <property type="entry name" value="UPF0246"/>
    <property type="match status" value="1"/>
</dbReference>